<dbReference type="CDD" id="cd02440">
    <property type="entry name" value="AdoMet_MTases"/>
    <property type="match status" value="1"/>
</dbReference>
<dbReference type="InterPro" id="IPR029063">
    <property type="entry name" value="SAM-dependent_MTases_sf"/>
</dbReference>
<proteinExistence type="predicted"/>
<gene>
    <name evidence="2" type="ORF">ACFOZ4_22485</name>
</gene>
<comment type="caution">
    <text evidence="2">The sequence shown here is derived from an EMBL/GenBank/DDBJ whole genome shotgun (WGS) entry which is preliminary data.</text>
</comment>
<accession>A0ABV8LSP2</accession>
<keyword evidence="2" id="KW-0489">Methyltransferase</keyword>
<dbReference type="Pfam" id="PF08241">
    <property type="entry name" value="Methyltransf_11"/>
    <property type="match status" value="1"/>
</dbReference>
<dbReference type="GO" id="GO:0008168">
    <property type="term" value="F:methyltransferase activity"/>
    <property type="evidence" value="ECO:0007669"/>
    <property type="project" value="UniProtKB-KW"/>
</dbReference>
<dbReference type="Gene3D" id="3.40.50.150">
    <property type="entry name" value="Vaccinia Virus protein VP39"/>
    <property type="match status" value="1"/>
</dbReference>
<organism evidence="2 3">
    <name type="scientific">Hamadaea flava</name>
    <dbReference type="NCBI Taxonomy" id="1742688"/>
    <lineage>
        <taxon>Bacteria</taxon>
        <taxon>Bacillati</taxon>
        <taxon>Actinomycetota</taxon>
        <taxon>Actinomycetes</taxon>
        <taxon>Micromonosporales</taxon>
        <taxon>Micromonosporaceae</taxon>
        <taxon>Hamadaea</taxon>
    </lineage>
</organism>
<keyword evidence="2" id="KW-0808">Transferase</keyword>
<dbReference type="GO" id="GO:0032259">
    <property type="term" value="P:methylation"/>
    <property type="evidence" value="ECO:0007669"/>
    <property type="project" value="UniProtKB-KW"/>
</dbReference>
<keyword evidence="3" id="KW-1185">Reference proteome</keyword>
<feature type="domain" description="Methyltransferase type 11" evidence="1">
    <location>
        <begin position="38"/>
        <end position="130"/>
    </location>
</feature>
<dbReference type="InterPro" id="IPR013216">
    <property type="entry name" value="Methyltransf_11"/>
</dbReference>
<name>A0ABV8LSP2_9ACTN</name>
<evidence type="ECO:0000313" key="3">
    <source>
        <dbReference type="Proteomes" id="UP001595816"/>
    </source>
</evidence>
<dbReference type="Proteomes" id="UP001595816">
    <property type="component" value="Unassembled WGS sequence"/>
</dbReference>
<dbReference type="RefSeq" id="WP_253760816.1">
    <property type="nucleotide sequence ID" value="NZ_JAMZDZ010000001.1"/>
</dbReference>
<reference evidence="3" key="1">
    <citation type="journal article" date="2019" name="Int. J. Syst. Evol. Microbiol.">
        <title>The Global Catalogue of Microorganisms (GCM) 10K type strain sequencing project: providing services to taxonomists for standard genome sequencing and annotation.</title>
        <authorList>
            <consortium name="The Broad Institute Genomics Platform"/>
            <consortium name="The Broad Institute Genome Sequencing Center for Infectious Disease"/>
            <person name="Wu L."/>
            <person name="Ma J."/>
        </authorList>
    </citation>
    <scope>NUCLEOTIDE SEQUENCE [LARGE SCALE GENOMIC DNA]</scope>
    <source>
        <strain evidence="3">CGMCC 4.7289</strain>
    </source>
</reference>
<sequence>MNSLHDAYCSSPEWAEILVGEVLPWGLAGLPEPEYAVELGGGFGASTAYLLDWARRLTVIEADATLAAGLTARFPTVDVRHADARRVPLADGVADAVVCFTMLHHVTPPAAQDELFFEAARLLRPGGWFAGTDSVASDRLREFHDGDVYEPLDPQTLPVRLMAAGFGEVDVEVGDRLRFRARR</sequence>
<dbReference type="EMBL" id="JBHSAY010000010">
    <property type="protein sequence ID" value="MFC4133388.1"/>
    <property type="molecule type" value="Genomic_DNA"/>
</dbReference>
<evidence type="ECO:0000259" key="1">
    <source>
        <dbReference type="Pfam" id="PF08241"/>
    </source>
</evidence>
<evidence type="ECO:0000313" key="2">
    <source>
        <dbReference type="EMBL" id="MFC4133388.1"/>
    </source>
</evidence>
<protein>
    <submittedName>
        <fullName evidence="2">Class I SAM-dependent methyltransferase</fullName>
    </submittedName>
</protein>
<dbReference type="SUPFAM" id="SSF53335">
    <property type="entry name" value="S-adenosyl-L-methionine-dependent methyltransferases"/>
    <property type="match status" value="1"/>
</dbReference>